<proteinExistence type="predicted"/>
<sequence>MSSVKVILAFLFSTLVYGQQVNSFITKAIKTNPSKAIDSLAGVTSVTAFEAAKNYYVLGKCHEYLNQEDAALNYYITSKKAFKALGKVHYAKQIAFEAHLVIVSQEHYYNQYGNSFFEEYKNYADSTNAPLHKAYVTRELAADDYYAYFETGNTEYLDSAYILFGKALRYANTTNDDLIKAKLYSNIGSLKNTMRQCDSARFYLNKSKTYTDKIDDPYQRYGYYQNYANSYFFEGNYPEAIPYFLKAENEVPYYKAKAIRKLYKQLATSYDSLNNNTERRRYEKLYRELDEQIKDRVQNVKINESYIKYDVAEKEEKISIQKKVISNFEKNGITYGIVLFLVFLLALYSFVRWKKVDRSRKKIEQEKEGIEAEHLQTIEQLEKVKQLVVEEHIILKNKVKMPLGELMYIKSEDHYLNFVPFEGKSQFLRGKISEIVQELPPNFVKCHRSYIVNKNYIKSNTYKSITLQTGEEIPVSRNFKL</sequence>
<evidence type="ECO:0000256" key="1">
    <source>
        <dbReference type="SAM" id="Coils"/>
    </source>
</evidence>
<dbReference type="InterPro" id="IPR011990">
    <property type="entry name" value="TPR-like_helical_dom_sf"/>
</dbReference>
<evidence type="ECO:0000256" key="3">
    <source>
        <dbReference type="SAM" id="SignalP"/>
    </source>
</evidence>
<dbReference type="Pfam" id="PF04397">
    <property type="entry name" value="LytTR"/>
    <property type="match status" value="1"/>
</dbReference>
<dbReference type="PROSITE" id="PS50930">
    <property type="entry name" value="HTH_LYTTR"/>
    <property type="match status" value="1"/>
</dbReference>
<feature type="chain" id="PRO_5045305197" evidence="3">
    <location>
        <begin position="19"/>
        <end position="481"/>
    </location>
</feature>
<feature type="domain" description="HTH LytTR-type" evidence="4">
    <location>
        <begin position="399"/>
        <end position="481"/>
    </location>
</feature>
<evidence type="ECO:0000256" key="2">
    <source>
        <dbReference type="SAM" id="Phobius"/>
    </source>
</evidence>
<protein>
    <submittedName>
        <fullName evidence="5">LytTR family transcriptional regulator</fullName>
    </submittedName>
</protein>
<feature type="coiled-coil region" evidence="1">
    <location>
        <begin position="275"/>
        <end position="331"/>
    </location>
</feature>
<keyword evidence="1" id="KW-0175">Coiled coil</keyword>
<accession>A0ABX8V6Y7</accession>
<feature type="transmembrane region" description="Helical" evidence="2">
    <location>
        <begin position="332"/>
        <end position="351"/>
    </location>
</feature>
<keyword evidence="2" id="KW-0472">Membrane</keyword>
<dbReference type="RefSeq" id="WP_220640953.1">
    <property type="nucleotide sequence ID" value="NZ_CP080429.1"/>
</dbReference>
<keyword evidence="6" id="KW-1185">Reference proteome</keyword>
<dbReference type="InterPro" id="IPR007492">
    <property type="entry name" value="LytTR_DNA-bd_dom"/>
</dbReference>
<dbReference type="Gene3D" id="2.40.50.1020">
    <property type="entry name" value="LytTr DNA-binding domain"/>
    <property type="match status" value="1"/>
</dbReference>
<dbReference type="PANTHER" id="PTHR37299">
    <property type="entry name" value="TRANSCRIPTIONAL REGULATOR-RELATED"/>
    <property type="match status" value="1"/>
</dbReference>
<keyword evidence="2" id="KW-0812">Transmembrane</keyword>
<reference evidence="5 6" key="1">
    <citation type="submission" date="2021-07" db="EMBL/GenBank/DDBJ databases">
        <title>Flavobacterium WSW3-B6 sp.nov, isolated from seaweed.</title>
        <authorList>
            <person name="Muhammad N."/>
            <person name="Ho H."/>
            <person name="Lee Y.-J."/>
            <person name="Nguyen T."/>
            <person name="Ho J."/>
            <person name="Kim S.-G."/>
        </authorList>
    </citation>
    <scope>NUCLEOTIDE SEQUENCE [LARGE SCALE GENOMIC DNA]</scope>
    <source>
        <strain evidence="5 6">WSW3-B6</strain>
    </source>
</reference>
<evidence type="ECO:0000259" key="4">
    <source>
        <dbReference type="PROSITE" id="PS50930"/>
    </source>
</evidence>
<evidence type="ECO:0000313" key="5">
    <source>
        <dbReference type="EMBL" id="QYJ68613.1"/>
    </source>
</evidence>
<keyword evidence="3" id="KW-0732">Signal</keyword>
<evidence type="ECO:0000313" key="6">
    <source>
        <dbReference type="Proteomes" id="UP000825381"/>
    </source>
</evidence>
<dbReference type="EMBL" id="CP080429">
    <property type="protein sequence ID" value="QYJ68613.1"/>
    <property type="molecule type" value="Genomic_DNA"/>
</dbReference>
<dbReference type="PANTHER" id="PTHR37299:SF1">
    <property type="entry name" value="STAGE 0 SPORULATION PROTEIN A HOMOLOG"/>
    <property type="match status" value="1"/>
</dbReference>
<organism evidence="5 6">
    <name type="scientific">Flavobacterium litorale</name>
    <dbReference type="NCBI Taxonomy" id="2856519"/>
    <lineage>
        <taxon>Bacteria</taxon>
        <taxon>Pseudomonadati</taxon>
        <taxon>Bacteroidota</taxon>
        <taxon>Flavobacteriia</taxon>
        <taxon>Flavobacteriales</taxon>
        <taxon>Flavobacteriaceae</taxon>
        <taxon>Flavobacterium</taxon>
    </lineage>
</organism>
<dbReference type="SMART" id="SM00850">
    <property type="entry name" value="LytTR"/>
    <property type="match status" value="1"/>
</dbReference>
<dbReference type="Gene3D" id="1.25.40.10">
    <property type="entry name" value="Tetratricopeptide repeat domain"/>
    <property type="match status" value="1"/>
</dbReference>
<name>A0ABX8V6Y7_9FLAO</name>
<gene>
    <name evidence="5" type="ORF">K1I41_01670</name>
</gene>
<keyword evidence="2" id="KW-1133">Transmembrane helix</keyword>
<feature type="signal peptide" evidence="3">
    <location>
        <begin position="1"/>
        <end position="18"/>
    </location>
</feature>
<dbReference type="Proteomes" id="UP000825381">
    <property type="component" value="Chromosome"/>
</dbReference>
<dbReference type="SUPFAM" id="SSF48452">
    <property type="entry name" value="TPR-like"/>
    <property type="match status" value="1"/>
</dbReference>
<dbReference type="InterPro" id="IPR046947">
    <property type="entry name" value="LytR-like"/>
</dbReference>